<dbReference type="NCBIfam" id="TIGR02937">
    <property type="entry name" value="sigma70-ECF"/>
    <property type="match status" value="1"/>
</dbReference>
<comment type="similarity">
    <text evidence="1 6">Belongs to the sigma-70 factor family. ECF subfamily.</text>
</comment>
<dbReference type="CDD" id="cd06171">
    <property type="entry name" value="Sigma70_r4"/>
    <property type="match status" value="1"/>
</dbReference>
<gene>
    <name evidence="9" type="ORF">WMW72_35060</name>
</gene>
<evidence type="ECO:0000259" key="8">
    <source>
        <dbReference type="Pfam" id="PF08281"/>
    </source>
</evidence>
<dbReference type="Proteomes" id="UP001469365">
    <property type="component" value="Unassembled WGS sequence"/>
</dbReference>
<keyword evidence="10" id="KW-1185">Reference proteome</keyword>
<feature type="domain" description="RNA polymerase sigma factor 70 region 4 type 2" evidence="8">
    <location>
        <begin position="130"/>
        <end position="181"/>
    </location>
</feature>
<dbReference type="RefSeq" id="WP_341420225.1">
    <property type="nucleotide sequence ID" value="NZ_JBBPCC010000044.1"/>
</dbReference>
<dbReference type="InterPro" id="IPR036388">
    <property type="entry name" value="WH-like_DNA-bd_sf"/>
</dbReference>
<evidence type="ECO:0000256" key="1">
    <source>
        <dbReference type="ARBA" id="ARBA00010641"/>
    </source>
</evidence>
<keyword evidence="2 6" id="KW-0805">Transcription regulation</keyword>
<dbReference type="Gene3D" id="1.10.10.10">
    <property type="entry name" value="Winged helix-like DNA-binding domain superfamily/Winged helix DNA-binding domain"/>
    <property type="match status" value="1"/>
</dbReference>
<evidence type="ECO:0000256" key="6">
    <source>
        <dbReference type="RuleBase" id="RU000716"/>
    </source>
</evidence>
<accession>A0ABU9DXX7</accession>
<protein>
    <recommendedName>
        <fullName evidence="6">RNA polymerase sigma factor</fullName>
    </recommendedName>
</protein>
<dbReference type="InterPro" id="IPR013324">
    <property type="entry name" value="RNA_pol_sigma_r3/r4-like"/>
</dbReference>
<dbReference type="InterPro" id="IPR007627">
    <property type="entry name" value="RNA_pol_sigma70_r2"/>
</dbReference>
<organism evidence="9 10">
    <name type="scientific">Paenibacillus filicis</name>
    <dbReference type="NCBI Taxonomy" id="669464"/>
    <lineage>
        <taxon>Bacteria</taxon>
        <taxon>Bacillati</taxon>
        <taxon>Bacillota</taxon>
        <taxon>Bacilli</taxon>
        <taxon>Bacillales</taxon>
        <taxon>Paenibacillaceae</taxon>
        <taxon>Paenibacillus</taxon>
    </lineage>
</organism>
<evidence type="ECO:0000256" key="4">
    <source>
        <dbReference type="ARBA" id="ARBA00023125"/>
    </source>
</evidence>
<evidence type="ECO:0000256" key="2">
    <source>
        <dbReference type="ARBA" id="ARBA00023015"/>
    </source>
</evidence>
<keyword evidence="5 6" id="KW-0804">Transcription</keyword>
<dbReference type="PANTHER" id="PTHR43133">
    <property type="entry name" value="RNA POLYMERASE ECF-TYPE SIGMA FACTO"/>
    <property type="match status" value="1"/>
</dbReference>
<feature type="domain" description="RNA polymerase sigma-70 region 2" evidence="7">
    <location>
        <begin position="30"/>
        <end position="96"/>
    </location>
</feature>
<dbReference type="InterPro" id="IPR013249">
    <property type="entry name" value="RNA_pol_sigma70_r4_t2"/>
</dbReference>
<evidence type="ECO:0000259" key="7">
    <source>
        <dbReference type="Pfam" id="PF04542"/>
    </source>
</evidence>
<keyword evidence="4 6" id="KW-0238">DNA-binding</keyword>
<dbReference type="Pfam" id="PF08281">
    <property type="entry name" value="Sigma70_r4_2"/>
    <property type="match status" value="1"/>
</dbReference>
<dbReference type="PROSITE" id="PS01063">
    <property type="entry name" value="SIGMA70_ECF"/>
    <property type="match status" value="1"/>
</dbReference>
<sequence>MPVGKEGETITEEAWIARMVAGDRDAFSELVNRYGRYLYQAVYGVLHSAKDAEDVTQEALMNIFASLPQYRYQGFKSWITRIAVNKAIDYKRSKDRKKEQLTAEWGELEQVAATFSQPVEEAVLAREKRDLIRDYVNQLPEHYRQVVYAFYMEEKSYQQIAEEQRIALKTVESKLYRAKQYLRKAWEEEDRE</sequence>
<dbReference type="Pfam" id="PF04542">
    <property type="entry name" value="Sigma70_r2"/>
    <property type="match status" value="1"/>
</dbReference>
<dbReference type="InterPro" id="IPR013325">
    <property type="entry name" value="RNA_pol_sigma_r2"/>
</dbReference>
<evidence type="ECO:0000313" key="9">
    <source>
        <dbReference type="EMBL" id="MEK8133096.1"/>
    </source>
</evidence>
<evidence type="ECO:0000256" key="3">
    <source>
        <dbReference type="ARBA" id="ARBA00023082"/>
    </source>
</evidence>
<dbReference type="InterPro" id="IPR039425">
    <property type="entry name" value="RNA_pol_sigma-70-like"/>
</dbReference>
<dbReference type="InterPro" id="IPR014284">
    <property type="entry name" value="RNA_pol_sigma-70_dom"/>
</dbReference>
<name>A0ABU9DXX7_9BACL</name>
<evidence type="ECO:0000256" key="5">
    <source>
        <dbReference type="ARBA" id="ARBA00023163"/>
    </source>
</evidence>
<dbReference type="PANTHER" id="PTHR43133:SF51">
    <property type="entry name" value="RNA POLYMERASE SIGMA FACTOR"/>
    <property type="match status" value="1"/>
</dbReference>
<keyword evidence="3 6" id="KW-0731">Sigma factor</keyword>
<reference evidence="9 10" key="1">
    <citation type="submission" date="2024-04" db="EMBL/GenBank/DDBJ databases">
        <title>draft genome sequnece of Paenibacillus filicis.</title>
        <authorList>
            <person name="Kim D.-U."/>
        </authorList>
    </citation>
    <scope>NUCLEOTIDE SEQUENCE [LARGE SCALE GENOMIC DNA]</scope>
    <source>
        <strain evidence="9 10">KACC14197</strain>
    </source>
</reference>
<proteinExistence type="inferred from homology"/>
<dbReference type="SUPFAM" id="SSF88659">
    <property type="entry name" value="Sigma3 and sigma4 domains of RNA polymerase sigma factors"/>
    <property type="match status" value="1"/>
</dbReference>
<comment type="caution">
    <text evidence="9">The sequence shown here is derived from an EMBL/GenBank/DDBJ whole genome shotgun (WGS) entry which is preliminary data.</text>
</comment>
<dbReference type="EMBL" id="JBBPCC010000044">
    <property type="protein sequence ID" value="MEK8133096.1"/>
    <property type="molecule type" value="Genomic_DNA"/>
</dbReference>
<evidence type="ECO:0000313" key="10">
    <source>
        <dbReference type="Proteomes" id="UP001469365"/>
    </source>
</evidence>
<dbReference type="Gene3D" id="1.10.1740.10">
    <property type="match status" value="1"/>
</dbReference>
<dbReference type="InterPro" id="IPR000838">
    <property type="entry name" value="RNA_pol_sigma70_ECF_CS"/>
</dbReference>
<dbReference type="SUPFAM" id="SSF88946">
    <property type="entry name" value="Sigma2 domain of RNA polymerase sigma factors"/>
    <property type="match status" value="1"/>
</dbReference>